<sequence length="186" mass="20710">MPVTPIQPQSPTDPMDAHFMLMPRSPSYELYEPSPTAPHALFRHAHSDEDDEDDDDDDVLDLDAVDTSSLAMITPPPPYDTPQLALASDSLGAVAAPPLPPPRRFRFGNRELFSMSPGTPKSNAITPTKLSAAAAAMFATPQMVQLNRKWAHLQRKRRRRNSSNGDSKELDKLVLQSVDWDENEMY</sequence>
<proteinExistence type="predicted"/>
<dbReference type="OrthoDB" id="8047248at2759"/>
<dbReference type="STRING" id="7222.B4JDZ0"/>
<feature type="compositionally biased region" description="Polar residues" evidence="1">
    <location>
        <begin position="1"/>
        <end position="12"/>
    </location>
</feature>
<dbReference type="EMBL" id="CH916368">
    <property type="protein sequence ID" value="EDW03510.1"/>
    <property type="molecule type" value="Genomic_DNA"/>
</dbReference>
<dbReference type="eggNOG" id="ENOG502TCCJ">
    <property type="taxonomic scope" value="Eukaryota"/>
</dbReference>
<gene>
    <name evidence="2" type="primary">Dgri\GH11273</name>
    <name evidence="2" type="ORF">Dgri_GH11273</name>
</gene>
<feature type="region of interest" description="Disordered" evidence="1">
    <location>
        <begin position="26"/>
        <end position="60"/>
    </location>
</feature>
<organism evidence="3">
    <name type="scientific">Drosophila grimshawi</name>
    <name type="common">Hawaiian fruit fly</name>
    <name type="synonym">Idiomyia grimshawi</name>
    <dbReference type="NCBI Taxonomy" id="7222"/>
    <lineage>
        <taxon>Eukaryota</taxon>
        <taxon>Metazoa</taxon>
        <taxon>Ecdysozoa</taxon>
        <taxon>Arthropoda</taxon>
        <taxon>Hexapoda</taxon>
        <taxon>Insecta</taxon>
        <taxon>Pterygota</taxon>
        <taxon>Neoptera</taxon>
        <taxon>Endopterygota</taxon>
        <taxon>Diptera</taxon>
        <taxon>Brachycera</taxon>
        <taxon>Muscomorpha</taxon>
        <taxon>Ephydroidea</taxon>
        <taxon>Drosophilidae</taxon>
        <taxon>Drosophila</taxon>
        <taxon>Hawaiian Drosophila</taxon>
    </lineage>
</organism>
<evidence type="ECO:0000313" key="3">
    <source>
        <dbReference type="Proteomes" id="UP000001070"/>
    </source>
</evidence>
<evidence type="ECO:0000256" key="1">
    <source>
        <dbReference type="SAM" id="MobiDB-lite"/>
    </source>
</evidence>
<evidence type="ECO:0000313" key="2">
    <source>
        <dbReference type="EMBL" id="EDW03510.1"/>
    </source>
</evidence>
<feature type="compositionally biased region" description="Acidic residues" evidence="1">
    <location>
        <begin position="48"/>
        <end position="60"/>
    </location>
</feature>
<keyword evidence="3" id="KW-1185">Reference proteome</keyword>
<accession>B4JDZ0</accession>
<dbReference type="InParanoid" id="B4JDZ0"/>
<dbReference type="PhylomeDB" id="B4JDZ0"/>
<dbReference type="HOGENOM" id="CLU_113859_0_0_1"/>
<feature type="region of interest" description="Disordered" evidence="1">
    <location>
        <begin position="151"/>
        <end position="171"/>
    </location>
</feature>
<protein>
    <submittedName>
        <fullName evidence="2">GH11273</fullName>
    </submittedName>
</protein>
<name>B4JDZ0_DROGR</name>
<dbReference type="Proteomes" id="UP000001070">
    <property type="component" value="Unassembled WGS sequence"/>
</dbReference>
<reference evidence="2 3" key="1">
    <citation type="journal article" date="2007" name="Nature">
        <title>Evolution of genes and genomes on the Drosophila phylogeny.</title>
        <authorList>
            <consortium name="Drosophila 12 Genomes Consortium"/>
            <person name="Clark A.G."/>
            <person name="Eisen M.B."/>
            <person name="Smith D.R."/>
            <person name="Bergman C.M."/>
            <person name="Oliver B."/>
            <person name="Markow T.A."/>
            <person name="Kaufman T.C."/>
            <person name="Kellis M."/>
            <person name="Gelbart W."/>
            <person name="Iyer V.N."/>
            <person name="Pollard D.A."/>
            <person name="Sackton T.B."/>
            <person name="Larracuente A.M."/>
            <person name="Singh N.D."/>
            <person name="Abad J.P."/>
            <person name="Abt D.N."/>
            <person name="Adryan B."/>
            <person name="Aguade M."/>
            <person name="Akashi H."/>
            <person name="Anderson W.W."/>
            <person name="Aquadro C.F."/>
            <person name="Ardell D.H."/>
            <person name="Arguello R."/>
            <person name="Artieri C.G."/>
            <person name="Barbash D.A."/>
            <person name="Barker D."/>
            <person name="Barsanti P."/>
            <person name="Batterham P."/>
            <person name="Batzoglou S."/>
            <person name="Begun D."/>
            <person name="Bhutkar A."/>
            <person name="Blanco E."/>
            <person name="Bosak S.A."/>
            <person name="Bradley R.K."/>
            <person name="Brand A.D."/>
            <person name="Brent M.R."/>
            <person name="Brooks A.N."/>
            <person name="Brown R.H."/>
            <person name="Butlin R.K."/>
            <person name="Caggese C."/>
            <person name="Calvi B.R."/>
            <person name="Bernardo de Carvalho A."/>
            <person name="Caspi A."/>
            <person name="Castrezana S."/>
            <person name="Celniker S.E."/>
            <person name="Chang J.L."/>
            <person name="Chapple C."/>
            <person name="Chatterji S."/>
            <person name="Chinwalla A."/>
            <person name="Civetta A."/>
            <person name="Clifton S.W."/>
            <person name="Comeron J.M."/>
            <person name="Costello J.C."/>
            <person name="Coyne J.A."/>
            <person name="Daub J."/>
            <person name="David R.G."/>
            <person name="Delcher A.L."/>
            <person name="Delehaunty K."/>
            <person name="Do C.B."/>
            <person name="Ebling H."/>
            <person name="Edwards K."/>
            <person name="Eickbush T."/>
            <person name="Evans J.D."/>
            <person name="Filipski A."/>
            <person name="Findeiss S."/>
            <person name="Freyhult E."/>
            <person name="Fulton L."/>
            <person name="Fulton R."/>
            <person name="Garcia A.C."/>
            <person name="Gardiner A."/>
            <person name="Garfield D.A."/>
            <person name="Garvin B.E."/>
            <person name="Gibson G."/>
            <person name="Gilbert D."/>
            <person name="Gnerre S."/>
            <person name="Godfrey J."/>
            <person name="Good R."/>
            <person name="Gotea V."/>
            <person name="Gravely B."/>
            <person name="Greenberg A.J."/>
            <person name="Griffiths-Jones S."/>
            <person name="Gross S."/>
            <person name="Guigo R."/>
            <person name="Gustafson E.A."/>
            <person name="Haerty W."/>
            <person name="Hahn M.W."/>
            <person name="Halligan D.L."/>
            <person name="Halpern A.L."/>
            <person name="Halter G.M."/>
            <person name="Han M.V."/>
            <person name="Heger A."/>
            <person name="Hillier L."/>
            <person name="Hinrichs A.S."/>
            <person name="Holmes I."/>
            <person name="Hoskins R.A."/>
            <person name="Hubisz M.J."/>
            <person name="Hultmark D."/>
            <person name="Huntley M.A."/>
            <person name="Jaffe D.B."/>
            <person name="Jagadeeshan S."/>
            <person name="Jeck W.R."/>
            <person name="Johnson J."/>
            <person name="Jones C.D."/>
            <person name="Jordan W.C."/>
            <person name="Karpen G.H."/>
            <person name="Kataoka E."/>
            <person name="Keightley P.D."/>
            <person name="Kheradpour P."/>
            <person name="Kirkness E.F."/>
            <person name="Koerich L.B."/>
            <person name="Kristiansen K."/>
            <person name="Kudrna D."/>
            <person name="Kulathinal R.J."/>
            <person name="Kumar S."/>
            <person name="Kwok R."/>
            <person name="Lander E."/>
            <person name="Langley C.H."/>
            <person name="Lapoint R."/>
            <person name="Lazzaro B.P."/>
            <person name="Lee S.J."/>
            <person name="Levesque L."/>
            <person name="Li R."/>
            <person name="Lin C.F."/>
            <person name="Lin M.F."/>
            <person name="Lindblad-Toh K."/>
            <person name="Llopart A."/>
            <person name="Long M."/>
            <person name="Low L."/>
            <person name="Lozovsky E."/>
            <person name="Lu J."/>
            <person name="Luo M."/>
            <person name="Machado C.A."/>
            <person name="Makalowski W."/>
            <person name="Marzo M."/>
            <person name="Matsuda M."/>
            <person name="Matzkin L."/>
            <person name="McAllister B."/>
            <person name="McBride C.S."/>
            <person name="McKernan B."/>
            <person name="McKernan K."/>
            <person name="Mendez-Lago M."/>
            <person name="Minx P."/>
            <person name="Mollenhauer M.U."/>
            <person name="Montooth K."/>
            <person name="Mount S.M."/>
            <person name="Mu X."/>
            <person name="Myers E."/>
            <person name="Negre B."/>
            <person name="Newfeld S."/>
            <person name="Nielsen R."/>
            <person name="Noor M.A."/>
            <person name="O'Grady P."/>
            <person name="Pachter L."/>
            <person name="Papaceit M."/>
            <person name="Parisi M.J."/>
            <person name="Parisi M."/>
            <person name="Parts L."/>
            <person name="Pedersen J.S."/>
            <person name="Pesole G."/>
            <person name="Phillippy A.M."/>
            <person name="Ponting C.P."/>
            <person name="Pop M."/>
            <person name="Porcelli D."/>
            <person name="Powell J.R."/>
            <person name="Prohaska S."/>
            <person name="Pruitt K."/>
            <person name="Puig M."/>
            <person name="Quesneville H."/>
            <person name="Ram K.R."/>
            <person name="Rand D."/>
            <person name="Rasmussen M.D."/>
            <person name="Reed L.K."/>
            <person name="Reenan R."/>
            <person name="Reily A."/>
            <person name="Remington K.A."/>
            <person name="Rieger T.T."/>
            <person name="Ritchie M.G."/>
            <person name="Robin C."/>
            <person name="Rogers Y.H."/>
            <person name="Rohde C."/>
            <person name="Rozas J."/>
            <person name="Rubenfield M.J."/>
            <person name="Ruiz A."/>
            <person name="Russo S."/>
            <person name="Salzberg S.L."/>
            <person name="Sanchez-Gracia A."/>
            <person name="Saranga D.J."/>
            <person name="Sato H."/>
            <person name="Schaeffer S.W."/>
            <person name="Schatz M.C."/>
            <person name="Schlenke T."/>
            <person name="Schwartz R."/>
            <person name="Segarra C."/>
            <person name="Singh R.S."/>
            <person name="Sirot L."/>
            <person name="Sirota M."/>
            <person name="Sisneros N.B."/>
            <person name="Smith C.D."/>
            <person name="Smith T.F."/>
            <person name="Spieth J."/>
            <person name="Stage D.E."/>
            <person name="Stark A."/>
            <person name="Stephan W."/>
            <person name="Strausberg R.L."/>
            <person name="Strempel S."/>
            <person name="Sturgill D."/>
            <person name="Sutton G."/>
            <person name="Sutton G.G."/>
            <person name="Tao W."/>
            <person name="Teichmann S."/>
            <person name="Tobari Y.N."/>
            <person name="Tomimura Y."/>
            <person name="Tsolas J.M."/>
            <person name="Valente V.L."/>
            <person name="Venter E."/>
            <person name="Venter J.C."/>
            <person name="Vicario S."/>
            <person name="Vieira F.G."/>
            <person name="Vilella A.J."/>
            <person name="Villasante A."/>
            <person name="Walenz B."/>
            <person name="Wang J."/>
            <person name="Wasserman M."/>
            <person name="Watts T."/>
            <person name="Wilson D."/>
            <person name="Wilson R.K."/>
            <person name="Wing R.A."/>
            <person name="Wolfner M.F."/>
            <person name="Wong A."/>
            <person name="Wong G.K."/>
            <person name="Wu C.I."/>
            <person name="Wu G."/>
            <person name="Yamamoto D."/>
            <person name="Yang H.P."/>
            <person name="Yang S.P."/>
            <person name="Yorke J.A."/>
            <person name="Yoshida K."/>
            <person name="Zdobnov E."/>
            <person name="Zhang P."/>
            <person name="Zhang Y."/>
            <person name="Zimin A.V."/>
            <person name="Baldwin J."/>
            <person name="Abdouelleil A."/>
            <person name="Abdulkadir J."/>
            <person name="Abebe A."/>
            <person name="Abera B."/>
            <person name="Abreu J."/>
            <person name="Acer S.C."/>
            <person name="Aftuck L."/>
            <person name="Alexander A."/>
            <person name="An P."/>
            <person name="Anderson E."/>
            <person name="Anderson S."/>
            <person name="Arachi H."/>
            <person name="Azer M."/>
            <person name="Bachantsang P."/>
            <person name="Barry A."/>
            <person name="Bayul T."/>
            <person name="Berlin A."/>
            <person name="Bessette D."/>
            <person name="Bloom T."/>
            <person name="Blye J."/>
            <person name="Boguslavskiy L."/>
            <person name="Bonnet C."/>
            <person name="Boukhgalter B."/>
            <person name="Bourzgui I."/>
            <person name="Brown A."/>
            <person name="Cahill P."/>
            <person name="Channer S."/>
            <person name="Cheshatsang Y."/>
            <person name="Chuda L."/>
            <person name="Citroen M."/>
            <person name="Collymore A."/>
            <person name="Cooke P."/>
            <person name="Costello M."/>
            <person name="D'Aco K."/>
            <person name="Daza R."/>
            <person name="De Haan G."/>
            <person name="DeGray S."/>
            <person name="DeMaso C."/>
            <person name="Dhargay N."/>
            <person name="Dooley K."/>
            <person name="Dooley E."/>
            <person name="Doricent M."/>
            <person name="Dorje P."/>
            <person name="Dorjee K."/>
            <person name="Dupes A."/>
            <person name="Elong R."/>
            <person name="Falk J."/>
            <person name="Farina A."/>
            <person name="Faro S."/>
            <person name="Ferguson D."/>
            <person name="Fisher S."/>
            <person name="Foley C.D."/>
            <person name="Franke A."/>
            <person name="Friedrich D."/>
            <person name="Gadbois L."/>
            <person name="Gearin G."/>
            <person name="Gearin C.R."/>
            <person name="Giannoukos G."/>
            <person name="Goode T."/>
            <person name="Graham J."/>
            <person name="Grandbois E."/>
            <person name="Grewal S."/>
            <person name="Gyaltsen K."/>
            <person name="Hafez N."/>
            <person name="Hagos B."/>
            <person name="Hall J."/>
            <person name="Henson C."/>
            <person name="Hollinger A."/>
            <person name="Honan T."/>
            <person name="Huard M.D."/>
            <person name="Hughes L."/>
            <person name="Hurhula B."/>
            <person name="Husby M.E."/>
            <person name="Kamat A."/>
            <person name="Kanga B."/>
            <person name="Kashin S."/>
            <person name="Khazanovich D."/>
            <person name="Kisner P."/>
            <person name="Lance K."/>
            <person name="Lara M."/>
            <person name="Lee W."/>
            <person name="Lennon N."/>
            <person name="Letendre F."/>
            <person name="LeVine R."/>
            <person name="Lipovsky A."/>
            <person name="Liu X."/>
            <person name="Liu J."/>
            <person name="Liu S."/>
            <person name="Lokyitsang T."/>
            <person name="Lokyitsang Y."/>
            <person name="Lubonja R."/>
            <person name="Lui A."/>
            <person name="MacDonald P."/>
            <person name="Magnisalis V."/>
            <person name="Maru K."/>
            <person name="Matthews C."/>
            <person name="McCusker W."/>
            <person name="McDonough S."/>
            <person name="Mehta T."/>
            <person name="Meldrim J."/>
            <person name="Meneus L."/>
            <person name="Mihai O."/>
            <person name="Mihalev A."/>
            <person name="Mihova T."/>
            <person name="Mittelman R."/>
            <person name="Mlenga V."/>
            <person name="Montmayeur A."/>
            <person name="Mulrain L."/>
            <person name="Navidi A."/>
            <person name="Naylor J."/>
            <person name="Negash T."/>
            <person name="Nguyen T."/>
            <person name="Nguyen N."/>
            <person name="Nicol R."/>
            <person name="Norbu C."/>
            <person name="Norbu N."/>
            <person name="Novod N."/>
            <person name="O'Neill B."/>
            <person name="Osman S."/>
            <person name="Markiewicz E."/>
            <person name="Oyono O.L."/>
            <person name="Patti C."/>
            <person name="Phunkhang P."/>
            <person name="Pierre F."/>
            <person name="Priest M."/>
            <person name="Raghuraman S."/>
            <person name="Rege F."/>
            <person name="Reyes R."/>
            <person name="Rise C."/>
            <person name="Rogov P."/>
            <person name="Ross K."/>
            <person name="Ryan E."/>
            <person name="Settipalli S."/>
            <person name="Shea T."/>
            <person name="Sherpa N."/>
            <person name="Shi L."/>
            <person name="Shih D."/>
            <person name="Sparrow T."/>
            <person name="Spaulding J."/>
            <person name="Stalker J."/>
            <person name="Stange-Thomann N."/>
            <person name="Stavropoulos S."/>
            <person name="Stone C."/>
            <person name="Strader C."/>
            <person name="Tesfaye S."/>
            <person name="Thomson T."/>
            <person name="Thoulutsang Y."/>
            <person name="Thoulutsang D."/>
            <person name="Topham K."/>
            <person name="Topping I."/>
            <person name="Tsamla T."/>
            <person name="Vassiliev H."/>
            <person name="Vo A."/>
            <person name="Wangchuk T."/>
            <person name="Wangdi T."/>
            <person name="Weiand M."/>
            <person name="Wilkinson J."/>
            <person name="Wilson A."/>
            <person name="Yadav S."/>
            <person name="Young G."/>
            <person name="Yu Q."/>
            <person name="Zembek L."/>
            <person name="Zhong D."/>
            <person name="Zimmer A."/>
            <person name="Zwirko Z."/>
            <person name="Jaffe D.B."/>
            <person name="Alvarez P."/>
            <person name="Brockman W."/>
            <person name="Butler J."/>
            <person name="Chin C."/>
            <person name="Gnerre S."/>
            <person name="Grabherr M."/>
            <person name="Kleber M."/>
            <person name="Mauceli E."/>
            <person name="MacCallum I."/>
        </authorList>
    </citation>
    <scope>NUCLEOTIDE SEQUENCE [LARGE SCALE GENOMIC DNA]</scope>
    <source>
        <strain evidence="3">Tucson 15287-2541.00</strain>
    </source>
</reference>
<dbReference type="AlphaFoldDB" id="B4JDZ0"/>
<feature type="region of interest" description="Disordered" evidence="1">
    <location>
        <begin position="1"/>
        <end position="20"/>
    </location>
</feature>
<feature type="compositionally biased region" description="Basic residues" evidence="1">
    <location>
        <begin position="151"/>
        <end position="161"/>
    </location>
</feature>
<dbReference type="OMA" id="NREFFSM"/>